<dbReference type="PROSITE" id="PS00108">
    <property type="entry name" value="PROTEIN_KINASE_ST"/>
    <property type="match status" value="1"/>
</dbReference>
<dbReference type="InterPro" id="IPR000719">
    <property type="entry name" value="Prot_kinase_dom"/>
</dbReference>
<evidence type="ECO:0000256" key="2">
    <source>
        <dbReference type="ARBA" id="ARBA00022679"/>
    </source>
</evidence>
<dbReference type="PANTHER" id="PTHR24342:SF12">
    <property type="entry name" value="DEATH-ASSOCIATED PROTEIN KINASE RELATED"/>
    <property type="match status" value="1"/>
</dbReference>
<keyword evidence="7" id="KW-1185">Reference proteome</keyword>
<dbReference type="SMART" id="SM00220">
    <property type="entry name" value="S_TKc"/>
    <property type="match status" value="1"/>
</dbReference>
<dbReference type="RefSeq" id="XP_022257831.1">
    <property type="nucleotide sequence ID" value="XM_022402123.1"/>
</dbReference>
<evidence type="ECO:0000256" key="1">
    <source>
        <dbReference type="ARBA" id="ARBA00022527"/>
    </source>
</evidence>
<feature type="domain" description="Protein kinase" evidence="6">
    <location>
        <begin position="40"/>
        <end position="207"/>
    </location>
</feature>
<evidence type="ECO:0000313" key="7">
    <source>
        <dbReference type="Proteomes" id="UP000694941"/>
    </source>
</evidence>
<keyword evidence="1" id="KW-0723">Serine/threonine-protein kinase</keyword>
<dbReference type="Proteomes" id="UP000694941">
    <property type="component" value="Unplaced"/>
</dbReference>
<keyword evidence="3" id="KW-0547">Nucleotide-binding</keyword>
<keyword evidence="2" id="KW-0808">Transferase</keyword>
<evidence type="ECO:0000256" key="4">
    <source>
        <dbReference type="ARBA" id="ARBA00022777"/>
    </source>
</evidence>
<evidence type="ECO:0000256" key="3">
    <source>
        <dbReference type="ARBA" id="ARBA00022741"/>
    </source>
</evidence>
<proteinExistence type="predicted"/>
<keyword evidence="4" id="KW-0418">Kinase</keyword>
<evidence type="ECO:0000256" key="5">
    <source>
        <dbReference type="ARBA" id="ARBA00022840"/>
    </source>
</evidence>
<feature type="non-terminal residue" evidence="8">
    <location>
        <position position="207"/>
    </location>
</feature>
<name>A0ABM1TPM5_LIMPO</name>
<evidence type="ECO:0000313" key="8">
    <source>
        <dbReference type="RefSeq" id="XP_022257831.1"/>
    </source>
</evidence>
<dbReference type="InterPro" id="IPR008271">
    <property type="entry name" value="Ser/Thr_kinase_AS"/>
</dbReference>
<dbReference type="GeneID" id="106473727"/>
<accession>A0ABM1TPM5</accession>
<gene>
    <name evidence="8" type="primary">LOC106473727</name>
</gene>
<organism evidence="7 8">
    <name type="scientific">Limulus polyphemus</name>
    <name type="common">Atlantic horseshoe crab</name>
    <dbReference type="NCBI Taxonomy" id="6850"/>
    <lineage>
        <taxon>Eukaryota</taxon>
        <taxon>Metazoa</taxon>
        <taxon>Ecdysozoa</taxon>
        <taxon>Arthropoda</taxon>
        <taxon>Chelicerata</taxon>
        <taxon>Merostomata</taxon>
        <taxon>Xiphosura</taxon>
        <taxon>Limulidae</taxon>
        <taxon>Limulus</taxon>
    </lineage>
</organism>
<protein>
    <submittedName>
        <fullName evidence="8">Serine/threonine-protein kinase 17B-like</fullName>
    </submittedName>
</protein>
<reference evidence="8" key="1">
    <citation type="submission" date="2025-08" db="UniProtKB">
        <authorList>
            <consortium name="RefSeq"/>
        </authorList>
    </citation>
    <scope>IDENTIFICATION</scope>
    <source>
        <tissue evidence="8">Muscle</tissue>
    </source>
</reference>
<dbReference type="Pfam" id="PF00069">
    <property type="entry name" value="Pkinase"/>
    <property type="match status" value="1"/>
</dbReference>
<dbReference type="Gene3D" id="3.30.200.20">
    <property type="entry name" value="Phosphorylase Kinase, domain 1"/>
    <property type="match status" value="1"/>
</dbReference>
<evidence type="ECO:0000259" key="6">
    <source>
        <dbReference type="PROSITE" id="PS50011"/>
    </source>
</evidence>
<keyword evidence="5" id="KW-0067">ATP-binding</keyword>
<sequence length="207" mass="23227">MLAQNRNNYTQNTELRGLLTESGSPLSIPVCSQNLTDCYNVEPKPFARGKFSTVRLCSCKTSGQAHAAKYIKKRRRSASVRHEIMHEILILLTCKPCRRIIHLSEVFESPSEMVLVLELAEGGELQRLLDDDVVFLESQVLYIISQVLDALSFLHKLGIVHLDIKPQNILLTGSFPQCDIKLCDFGISRLVSADIEIRDIVGTPDYA</sequence>
<dbReference type="InterPro" id="IPR011009">
    <property type="entry name" value="Kinase-like_dom_sf"/>
</dbReference>
<dbReference type="Gene3D" id="1.10.510.10">
    <property type="entry name" value="Transferase(Phosphotransferase) domain 1"/>
    <property type="match status" value="1"/>
</dbReference>
<dbReference type="SUPFAM" id="SSF56112">
    <property type="entry name" value="Protein kinase-like (PK-like)"/>
    <property type="match status" value="1"/>
</dbReference>
<dbReference type="PROSITE" id="PS50011">
    <property type="entry name" value="PROTEIN_KINASE_DOM"/>
    <property type="match status" value="1"/>
</dbReference>
<dbReference type="PANTHER" id="PTHR24342">
    <property type="entry name" value="SERINE/THREONINE-PROTEIN KINASE 17"/>
    <property type="match status" value="1"/>
</dbReference>